<reference evidence="1" key="1">
    <citation type="journal article" date="2019" name="bioRxiv">
        <title>The Genome of the Zebra Mussel, Dreissena polymorpha: A Resource for Invasive Species Research.</title>
        <authorList>
            <person name="McCartney M.A."/>
            <person name="Auch B."/>
            <person name="Kono T."/>
            <person name="Mallez S."/>
            <person name="Zhang Y."/>
            <person name="Obille A."/>
            <person name="Becker A."/>
            <person name="Abrahante J.E."/>
            <person name="Garbe J."/>
            <person name="Badalamenti J.P."/>
            <person name="Herman A."/>
            <person name="Mangelson H."/>
            <person name="Liachko I."/>
            <person name="Sullivan S."/>
            <person name="Sone E.D."/>
            <person name="Koren S."/>
            <person name="Silverstein K.A.T."/>
            <person name="Beckman K.B."/>
            <person name="Gohl D.M."/>
        </authorList>
    </citation>
    <scope>NUCLEOTIDE SEQUENCE</scope>
    <source>
        <strain evidence="1">Duluth1</strain>
        <tissue evidence="1">Whole animal</tissue>
    </source>
</reference>
<protein>
    <submittedName>
        <fullName evidence="1">Uncharacterized protein</fullName>
    </submittedName>
</protein>
<sequence>MQIQARSQGFEKGVRFFPLTIVIEPRSGEAVGMGGGVTLLQSEGLEVLIIENFENKTYNPAFYRLKL</sequence>
<dbReference type="EMBL" id="JAIWYP010000004">
    <property type="protein sequence ID" value="KAH3840326.1"/>
    <property type="molecule type" value="Genomic_DNA"/>
</dbReference>
<name>A0A9D4KJM8_DREPO</name>
<proteinExistence type="predicted"/>
<evidence type="ECO:0000313" key="2">
    <source>
        <dbReference type="Proteomes" id="UP000828390"/>
    </source>
</evidence>
<dbReference type="AlphaFoldDB" id="A0A9D4KJM8"/>
<keyword evidence="2" id="KW-1185">Reference proteome</keyword>
<dbReference type="Proteomes" id="UP000828390">
    <property type="component" value="Unassembled WGS sequence"/>
</dbReference>
<reference evidence="1" key="2">
    <citation type="submission" date="2020-11" db="EMBL/GenBank/DDBJ databases">
        <authorList>
            <person name="McCartney M.A."/>
            <person name="Auch B."/>
            <person name="Kono T."/>
            <person name="Mallez S."/>
            <person name="Becker A."/>
            <person name="Gohl D.M."/>
            <person name="Silverstein K.A.T."/>
            <person name="Koren S."/>
            <person name="Bechman K.B."/>
            <person name="Herman A."/>
            <person name="Abrahante J.E."/>
            <person name="Garbe J."/>
        </authorList>
    </citation>
    <scope>NUCLEOTIDE SEQUENCE</scope>
    <source>
        <strain evidence="1">Duluth1</strain>
        <tissue evidence="1">Whole animal</tissue>
    </source>
</reference>
<gene>
    <name evidence="1" type="ORF">DPMN_113773</name>
</gene>
<comment type="caution">
    <text evidence="1">The sequence shown here is derived from an EMBL/GenBank/DDBJ whole genome shotgun (WGS) entry which is preliminary data.</text>
</comment>
<accession>A0A9D4KJM8</accession>
<organism evidence="1 2">
    <name type="scientific">Dreissena polymorpha</name>
    <name type="common">Zebra mussel</name>
    <name type="synonym">Mytilus polymorpha</name>
    <dbReference type="NCBI Taxonomy" id="45954"/>
    <lineage>
        <taxon>Eukaryota</taxon>
        <taxon>Metazoa</taxon>
        <taxon>Spiralia</taxon>
        <taxon>Lophotrochozoa</taxon>
        <taxon>Mollusca</taxon>
        <taxon>Bivalvia</taxon>
        <taxon>Autobranchia</taxon>
        <taxon>Heteroconchia</taxon>
        <taxon>Euheterodonta</taxon>
        <taxon>Imparidentia</taxon>
        <taxon>Neoheterodontei</taxon>
        <taxon>Myida</taxon>
        <taxon>Dreissenoidea</taxon>
        <taxon>Dreissenidae</taxon>
        <taxon>Dreissena</taxon>
    </lineage>
</organism>
<evidence type="ECO:0000313" key="1">
    <source>
        <dbReference type="EMBL" id="KAH3840326.1"/>
    </source>
</evidence>